<dbReference type="OrthoDB" id="8667810at2759"/>
<organism evidence="2 3">
    <name type="scientific">Muraenolepis orangiensis</name>
    <name type="common">Patagonian moray cod</name>
    <dbReference type="NCBI Taxonomy" id="630683"/>
    <lineage>
        <taxon>Eukaryota</taxon>
        <taxon>Metazoa</taxon>
        <taxon>Chordata</taxon>
        <taxon>Craniata</taxon>
        <taxon>Vertebrata</taxon>
        <taxon>Euteleostomi</taxon>
        <taxon>Actinopterygii</taxon>
        <taxon>Neopterygii</taxon>
        <taxon>Teleostei</taxon>
        <taxon>Neoteleostei</taxon>
        <taxon>Acanthomorphata</taxon>
        <taxon>Zeiogadaria</taxon>
        <taxon>Gadariae</taxon>
        <taxon>Gadiformes</taxon>
        <taxon>Muraenolepidoidei</taxon>
        <taxon>Muraenolepididae</taxon>
        <taxon>Muraenolepis</taxon>
    </lineage>
</organism>
<sequence>MEARQQYTLKEPWRLRVASAQAYSIIKRRDVGRYERMISFLDASYRLLPTLVVTIKHMKILFGLKTGLLQKQRPVSYEDKLLFEIIAQDSPIAVSLKRLLRQGDKGCLMGAAVDDISRAPPRSETATAPEVVLQDATQEPKATCPHLHEDSPLLFDEECSTGGCEVRCSTPKDGLVKETVEAGMKGDRSYRKKGSVNLLEQAVGDCCHREEESLEEEQLSQRSSDSERVAAASSSSPLLQFCSKHQRWVRSILSECSEEQQTQSKVASAPSHFLVPSPQDLVPSDLAPCALAPSDLVPSDLVPSDLAPSDLTPSDLTPSDLIPSDLIQKPATSQTSSLNQATTQEPDQTPPMHHRTSGPAEKRVADGIGTQSAHPVCSSQDLSVATATPNPSHYMAPFNLPHTPVCEPSTPQYCHKSKNVSTFSSLKPEVPWDSSDLKHRLTAGLLPGGAQPLSAPAIAVPVSEPHEQALAQTQPAHYQQNVRVSRSSSHSALCLASTLHPFAGLSRNCGQTPVAPVPLSCVTVRERRGRLSRSSRQKSAFFHPAPPDSSKDSLELASASVSVLSPVLVISRCLLPPGSQSTLAGTICAVTAKPSLSVSAQDLHAPSQFRLPLQPYVRLSRLHPQQYLRETGHRFPPSTETQLVEKQASDAEGDPDEGRGEEEEQEEGGRGGAEKLLYSDFDPNLLFSSDDSSGSDSGNFQDPDYIPSKP</sequence>
<evidence type="ECO:0000313" key="3">
    <source>
        <dbReference type="Proteomes" id="UP001148018"/>
    </source>
</evidence>
<feature type="region of interest" description="Disordered" evidence="1">
    <location>
        <begin position="301"/>
        <end position="363"/>
    </location>
</feature>
<feature type="region of interest" description="Disordered" evidence="1">
    <location>
        <begin position="211"/>
        <end position="230"/>
    </location>
</feature>
<feature type="region of interest" description="Disordered" evidence="1">
    <location>
        <begin position="526"/>
        <end position="553"/>
    </location>
</feature>
<proteinExistence type="predicted"/>
<dbReference type="Proteomes" id="UP001148018">
    <property type="component" value="Unassembled WGS sequence"/>
</dbReference>
<gene>
    <name evidence="2" type="ORF">NHX12_002550</name>
</gene>
<keyword evidence="3" id="KW-1185">Reference proteome</keyword>
<reference evidence="2" key="1">
    <citation type="submission" date="2022-07" db="EMBL/GenBank/DDBJ databases">
        <title>Chromosome-level genome of Muraenolepis orangiensis.</title>
        <authorList>
            <person name="Kim J."/>
        </authorList>
    </citation>
    <scope>NUCLEOTIDE SEQUENCE</scope>
    <source>
        <strain evidence="2">KU_S4_2022</strain>
        <tissue evidence="2">Muscle</tissue>
    </source>
</reference>
<comment type="caution">
    <text evidence="2">The sequence shown here is derived from an EMBL/GenBank/DDBJ whole genome shotgun (WGS) entry which is preliminary data.</text>
</comment>
<feature type="compositionally biased region" description="Polar residues" evidence="1">
    <location>
        <begin position="330"/>
        <end position="347"/>
    </location>
</feature>
<feature type="compositionally biased region" description="Low complexity" evidence="1">
    <location>
        <begin position="688"/>
        <end position="698"/>
    </location>
</feature>
<protein>
    <submittedName>
        <fullName evidence="2">Uncharacterized protein</fullName>
    </submittedName>
</protein>
<feature type="compositionally biased region" description="Acidic residues" evidence="1">
    <location>
        <begin position="651"/>
        <end position="666"/>
    </location>
</feature>
<feature type="region of interest" description="Disordered" evidence="1">
    <location>
        <begin position="630"/>
        <end position="710"/>
    </location>
</feature>
<evidence type="ECO:0000313" key="2">
    <source>
        <dbReference type="EMBL" id="KAJ3596141.1"/>
    </source>
</evidence>
<name>A0A9Q0IGH9_9TELE</name>
<accession>A0A9Q0IGH9</accession>
<feature type="compositionally biased region" description="Basic residues" evidence="1">
    <location>
        <begin position="527"/>
        <end position="536"/>
    </location>
</feature>
<evidence type="ECO:0000256" key="1">
    <source>
        <dbReference type="SAM" id="MobiDB-lite"/>
    </source>
</evidence>
<dbReference type="EMBL" id="JANIIK010000110">
    <property type="protein sequence ID" value="KAJ3596141.1"/>
    <property type="molecule type" value="Genomic_DNA"/>
</dbReference>
<dbReference type="AlphaFoldDB" id="A0A9Q0IGH9"/>